<dbReference type="PANTHER" id="PTHR37171">
    <property type="entry name" value="SERINE/THREONINE-PROTEIN KINASE YRZF-RELATED"/>
    <property type="match status" value="1"/>
</dbReference>
<dbReference type="Proteomes" id="UP000315215">
    <property type="component" value="Chromosome"/>
</dbReference>
<accession>A0A516KIJ2</accession>
<dbReference type="AlphaFoldDB" id="A0A516KIJ2"/>
<dbReference type="InterPro" id="IPR052396">
    <property type="entry name" value="Meiotic_Drive_Suppr_Kinase"/>
</dbReference>
<dbReference type="RefSeq" id="WP_143895534.1">
    <property type="nucleotide sequence ID" value="NZ_CP041666.1"/>
</dbReference>
<dbReference type="KEGG" id="aqt:FN924_14115"/>
<dbReference type="SUPFAM" id="SSF56112">
    <property type="entry name" value="Protein kinase-like (PK-like)"/>
    <property type="match status" value="1"/>
</dbReference>
<dbReference type="Gene3D" id="1.10.510.10">
    <property type="entry name" value="Transferase(Phosphotransferase) domain 1"/>
    <property type="match status" value="1"/>
</dbReference>
<organism evidence="1 2">
    <name type="scientific">Radiobacillus deserti</name>
    <dbReference type="NCBI Taxonomy" id="2594883"/>
    <lineage>
        <taxon>Bacteria</taxon>
        <taxon>Bacillati</taxon>
        <taxon>Bacillota</taxon>
        <taxon>Bacilli</taxon>
        <taxon>Bacillales</taxon>
        <taxon>Bacillaceae</taxon>
        <taxon>Radiobacillus</taxon>
    </lineage>
</organism>
<keyword evidence="1" id="KW-0418">Kinase</keyword>
<keyword evidence="1" id="KW-0808">Transferase</keyword>
<name>A0A516KIJ2_9BACI</name>
<dbReference type="EMBL" id="CP041666">
    <property type="protein sequence ID" value="QDP41217.1"/>
    <property type="molecule type" value="Genomic_DNA"/>
</dbReference>
<keyword evidence="2" id="KW-1185">Reference proteome</keyword>
<reference evidence="1 2" key="1">
    <citation type="submission" date="2019-07" db="EMBL/GenBank/DDBJ databases">
        <authorList>
            <person name="Li J."/>
        </authorList>
    </citation>
    <scope>NUCLEOTIDE SEQUENCE [LARGE SCALE GENOMIC DNA]</scope>
    <source>
        <strain evidence="1 2">TKL69</strain>
    </source>
</reference>
<dbReference type="PANTHER" id="PTHR37171:SF1">
    <property type="entry name" value="SERINE_THREONINE-PROTEIN KINASE YRZF-RELATED"/>
    <property type="match status" value="1"/>
</dbReference>
<evidence type="ECO:0000313" key="2">
    <source>
        <dbReference type="Proteomes" id="UP000315215"/>
    </source>
</evidence>
<dbReference type="GO" id="GO:0016301">
    <property type="term" value="F:kinase activity"/>
    <property type="evidence" value="ECO:0007669"/>
    <property type="project" value="UniProtKB-KW"/>
</dbReference>
<dbReference type="OrthoDB" id="529320at2"/>
<gene>
    <name evidence="1" type="ORF">FN924_14115</name>
</gene>
<dbReference type="InterPro" id="IPR011009">
    <property type="entry name" value="Kinase-like_dom_sf"/>
</dbReference>
<evidence type="ECO:0000313" key="1">
    <source>
        <dbReference type="EMBL" id="QDP41217.1"/>
    </source>
</evidence>
<proteinExistence type="predicted"/>
<sequence>MNIYQQLAKRVQLTLEKNEVSVISHDPRLTHIGSGRSAAVFRVNHLPVALKVFHPDFSHLASEEAEIYQDLKGIDYFPSLYDAGDSYIVMDFIDGKTLFQCLAAGIPIPIEVIQHVDTAIELARERGLNPSDIHLRNILLTAEQNVKIIDVVRFKQQKACTQWDDLKSAYFHFYSKPYFPKKMSDKNLNRIAKLYKNNLIPVPHKFRYKKAK</sequence>
<protein>
    <submittedName>
        <fullName evidence="1">Protein kinase family protein</fullName>
    </submittedName>
</protein>